<accession>A0A839SRK5</accession>
<evidence type="ECO:0008006" key="3">
    <source>
        <dbReference type="Google" id="ProtNLM"/>
    </source>
</evidence>
<evidence type="ECO:0000313" key="1">
    <source>
        <dbReference type="EMBL" id="MBB3064424.1"/>
    </source>
</evidence>
<gene>
    <name evidence="1" type="ORF">FHR98_000696</name>
</gene>
<protein>
    <recommendedName>
        <fullName evidence="3">SGNH/GDSL hydrolase family protein</fullName>
    </recommendedName>
</protein>
<dbReference type="AlphaFoldDB" id="A0A839SRK5"/>
<organism evidence="1 2">
    <name type="scientific">Limibacillus halophilus</name>
    <dbReference type="NCBI Taxonomy" id="1579333"/>
    <lineage>
        <taxon>Bacteria</taxon>
        <taxon>Pseudomonadati</taxon>
        <taxon>Pseudomonadota</taxon>
        <taxon>Alphaproteobacteria</taxon>
        <taxon>Rhodospirillales</taxon>
        <taxon>Rhodovibrionaceae</taxon>
        <taxon>Limibacillus</taxon>
    </lineage>
</organism>
<dbReference type="Proteomes" id="UP000581135">
    <property type="component" value="Unassembled WGS sequence"/>
</dbReference>
<dbReference type="SUPFAM" id="SSF52266">
    <property type="entry name" value="SGNH hydrolase"/>
    <property type="match status" value="1"/>
</dbReference>
<dbReference type="RefSeq" id="WP_183415253.1">
    <property type="nucleotide sequence ID" value="NZ_JACHXA010000002.1"/>
</dbReference>
<dbReference type="EMBL" id="JACHXA010000002">
    <property type="protein sequence ID" value="MBB3064424.1"/>
    <property type="molecule type" value="Genomic_DNA"/>
</dbReference>
<comment type="caution">
    <text evidence="1">The sequence shown here is derived from an EMBL/GenBank/DDBJ whole genome shotgun (WGS) entry which is preliminary data.</text>
</comment>
<proteinExistence type="predicted"/>
<keyword evidence="2" id="KW-1185">Reference proteome</keyword>
<sequence>MKKLIFWSLLILLDLVALEAAFRGYFYLTDGKSYAAEDLADIPSATMLTTQNERPKWMKNYLLHPYFGYVAPKIENNEQSHGFSSKSDPLVAEPAAFSILLTGGSVAQQIGRFGNLETRFRAALKTAGHTNRKVKVFNAATGGYKQPQQLQVLSYFLALSGRFDLVINLDGFNEIVLPALNFQRSGQHPAFPRQWSNVVGEVSLDRRLLDGEITYLRQEQAKWITIAKEPVIGWSAIAGHFLRNQILEDEERIQELFETSFEIASGYSLEAKGPPIAFETDTQLYDYSADLWVRSSITMHRLARSFGIDYVHILQPNQYVEGSKPWSRKEQERFRSAAAIYAPYATVGYPALINRQTDITAAGVPFGDATTLFQSEKRTVYRDACCHLNKLGIATLADYVVQQSIGHLSKDENARQ</sequence>
<name>A0A839SRK5_9PROT</name>
<reference evidence="1 2" key="1">
    <citation type="submission" date="2020-08" db="EMBL/GenBank/DDBJ databases">
        <title>Genomic Encyclopedia of Type Strains, Phase III (KMG-III): the genomes of soil and plant-associated and newly described type strains.</title>
        <authorList>
            <person name="Whitman W."/>
        </authorList>
    </citation>
    <scope>NUCLEOTIDE SEQUENCE [LARGE SCALE GENOMIC DNA]</scope>
    <source>
        <strain evidence="1 2">CECT 8803</strain>
    </source>
</reference>
<evidence type="ECO:0000313" key="2">
    <source>
        <dbReference type="Proteomes" id="UP000581135"/>
    </source>
</evidence>